<dbReference type="Proteomes" id="UP000076798">
    <property type="component" value="Unassembled WGS sequence"/>
</dbReference>
<sequence>MIRQAPKVSTSFLCSRSLCLILDAVDGDGVFHGSEDLTPVMLPRVGTFQSASGEASSPGRLEGHIHTGIGPHRYRASQVLDGMPTDIAAMPGNVLLLESHLQTHIMSRTTIVMQLHVIGEA</sequence>
<evidence type="ECO:0000313" key="1">
    <source>
        <dbReference type="EMBL" id="KZT36873.1"/>
    </source>
</evidence>
<accession>A0A166BY29</accession>
<evidence type="ECO:0000313" key="2">
    <source>
        <dbReference type="Proteomes" id="UP000076798"/>
    </source>
</evidence>
<keyword evidence="2" id="KW-1185">Reference proteome</keyword>
<organism evidence="1 2">
    <name type="scientific">Sistotremastrum suecicum HHB10207 ss-3</name>
    <dbReference type="NCBI Taxonomy" id="1314776"/>
    <lineage>
        <taxon>Eukaryota</taxon>
        <taxon>Fungi</taxon>
        <taxon>Dikarya</taxon>
        <taxon>Basidiomycota</taxon>
        <taxon>Agaricomycotina</taxon>
        <taxon>Agaricomycetes</taxon>
        <taxon>Sistotremastrales</taxon>
        <taxon>Sistotremastraceae</taxon>
        <taxon>Sistotremastrum</taxon>
    </lineage>
</organism>
<protein>
    <submittedName>
        <fullName evidence="1">Uncharacterized protein</fullName>
    </submittedName>
</protein>
<dbReference type="EMBL" id="KV428097">
    <property type="protein sequence ID" value="KZT36873.1"/>
    <property type="molecule type" value="Genomic_DNA"/>
</dbReference>
<name>A0A166BY29_9AGAM</name>
<dbReference type="AlphaFoldDB" id="A0A166BY29"/>
<reference evidence="1 2" key="1">
    <citation type="journal article" date="2016" name="Mol. Biol. Evol.">
        <title>Comparative Genomics of Early-Diverging Mushroom-Forming Fungi Provides Insights into the Origins of Lignocellulose Decay Capabilities.</title>
        <authorList>
            <person name="Nagy L.G."/>
            <person name="Riley R."/>
            <person name="Tritt A."/>
            <person name="Adam C."/>
            <person name="Daum C."/>
            <person name="Floudas D."/>
            <person name="Sun H."/>
            <person name="Yadav J.S."/>
            <person name="Pangilinan J."/>
            <person name="Larsson K.H."/>
            <person name="Matsuura K."/>
            <person name="Barry K."/>
            <person name="Labutti K."/>
            <person name="Kuo R."/>
            <person name="Ohm R.A."/>
            <person name="Bhattacharya S.S."/>
            <person name="Shirouzu T."/>
            <person name="Yoshinaga Y."/>
            <person name="Martin F.M."/>
            <person name="Grigoriev I.V."/>
            <person name="Hibbett D.S."/>
        </authorList>
    </citation>
    <scope>NUCLEOTIDE SEQUENCE [LARGE SCALE GENOMIC DNA]</scope>
    <source>
        <strain evidence="1 2">HHB10207 ss-3</strain>
    </source>
</reference>
<proteinExistence type="predicted"/>
<gene>
    <name evidence="1" type="ORF">SISSUDRAFT_917714</name>
</gene>